<accession>A0A2A4X2K8</accession>
<evidence type="ECO:0000256" key="1">
    <source>
        <dbReference type="ARBA" id="ARBA00004651"/>
    </source>
</evidence>
<dbReference type="Proteomes" id="UP000218767">
    <property type="component" value="Unassembled WGS sequence"/>
</dbReference>
<dbReference type="GO" id="GO:0022857">
    <property type="term" value="F:transmembrane transporter activity"/>
    <property type="evidence" value="ECO:0007669"/>
    <property type="project" value="TreeGrafter"/>
</dbReference>
<feature type="transmembrane region" description="Helical" evidence="7">
    <location>
        <begin position="746"/>
        <end position="769"/>
    </location>
</feature>
<dbReference type="PANTHER" id="PTHR30572:SF4">
    <property type="entry name" value="ABC TRANSPORTER PERMEASE YTRF"/>
    <property type="match status" value="1"/>
</dbReference>
<feature type="transmembrane region" description="Helical" evidence="7">
    <location>
        <begin position="20"/>
        <end position="42"/>
    </location>
</feature>
<organism evidence="10 11">
    <name type="scientific">SAR86 cluster bacterium</name>
    <dbReference type="NCBI Taxonomy" id="2030880"/>
    <lineage>
        <taxon>Bacteria</taxon>
        <taxon>Pseudomonadati</taxon>
        <taxon>Pseudomonadota</taxon>
        <taxon>Gammaproteobacteria</taxon>
        <taxon>SAR86 cluster</taxon>
    </lineage>
</organism>
<protein>
    <recommendedName>
        <fullName evidence="12">Permease</fullName>
    </recommendedName>
</protein>
<keyword evidence="3 7" id="KW-0812">Transmembrane</keyword>
<evidence type="ECO:0000256" key="4">
    <source>
        <dbReference type="ARBA" id="ARBA00022989"/>
    </source>
</evidence>
<dbReference type="PANTHER" id="PTHR30572">
    <property type="entry name" value="MEMBRANE COMPONENT OF TRANSPORTER-RELATED"/>
    <property type="match status" value="1"/>
</dbReference>
<comment type="similarity">
    <text evidence="6">Belongs to the ABC-4 integral membrane protein family.</text>
</comment>
<comment type="caution">
    <text evidence="10">The sequence shown here is derived from an EMBL/GenBank/DDBJ whole genome shotgun (WGS) entry which is preliminary data.</text>
</comment>
<proteinExistence type="inferred from homology"/>
<evidence type="ECO:0000256" key="2">
    <source>
        <dbReference type="ARBA" id="ARBA00022475"/>
    </source>
</evidence>
<feature type="domain" description="ABC3 transporter permease C-terminal" evidence="8">
    <location>
        <begin position="698"/>
        <end position="810"/>
    </location>
</feature>
<feature type="transmembrane region" description="Helical" evidence="7">
    <location>
        <begin position="429"/>
        <end position="450"/>
    </location>
</feature>
<feature type="transmembrane region" description="Helical" evidence="7">
    <location>
        <begin position="686"/>
        <end position="714"/>
    </location>
</feature>
<evidence type="ECO:0000256" key="6">
    <source>
        <dbReference type="ARBA" id="ARBA00038076"/>
    </source>
</evidence>
<name>A0A2A4X2K8_9GAMM</name>
<dbReference type="AlphaFoldDB" id="A0A2A4X2K8"/>
<feature type="transmembrane region" description="Helical" evidence="7">
    <location>
        <begin position="269"/>
        <end position="294"/>
    </location>
</feature>
<evidence type="ECO:0008006" key="12">
    <source>
        <dbReference type="Google" id="ProtNLM"/>
    </source>
</evidence>
<dbReference type="Pfam" id="PF12704">
    <property type="entry name" value="MacB_PCD"/>
    <property type="match status" value="2"/>
</dbReference>
<reference evidence="11" key="1">
    <citation type="submission" date="2017-08" db="EMBL/GenBank/DDBJ databases">
        <title>A dynamic microbial community with high functional redundancy inhabits the cold, oxic subseafloor aquifer.</title>
        <authorList>
            <person name="Tully B.J."/>
            <person name="Wheat C.G."/>
            <person name="Glazer B.T."/>
            <person name="Huber J.A."/>
        </authorList>
    </citation>
    <scope>NUCLEOTIDE SEQUENCE [LARGE SCALE GENOMIC DNA]</scope>
</reference>
<feature type="domain" description="MacB-like periplasmic core" evidence="9">
    <location>
        <begin position="429"/>
        <end position="643"/>
    </location>
</feature>
<evidence type="ECO:0000259" key="9">
    <source>
        <dbReference type="Pfam" id="PF12704"/>
    </source>
</evidence>
<gene>
    <name evidence="10" type="ORF">COB20_10905</name>
</gene>
<evidence type="ECO:0000256" key="3">
    <source>
        <dbReference type="ARBA" id="ARBA00022692"/>
    </source>
</evidence>
<evidence type="ECO:0000313" key="11">
    <source>
        <dbReference type="Proteomes" id="UP000218767"/>
    </source>
</evidence>
<keyword evidence="5 7" id="KW-0472">Membrane</keyword>
<feature type="transmembrane region" description="Helical" evidence="7">
    <location>
        <begin position="315"/>
        <end position="344"/>
    </location>
</feature>
<sequence length="820" mass="89445">MNFLYELKYTLRMIRKKLGFSILCVLVIALGFPIALPLYSIVKNFAYASLPYSGGDRIVVLKQLDTRTNREVGDTTFDYFLFNGIKERSRSFEKLGAYQNIVTNISDGEFAQQYFGHRVTSEFLSYAETNPILGRSLLPEDESSGAEPVVLISYRIWQEYYTGDPEIVGKIARVNAQPHTIIGVMPDGFKYPSAAEIWLPFSIPSFSEPGTQPLFVMSGILNEGVSRAEASVELALIMQSLSAEAPGFYENRSAAAVRFTQAGLNNGAWLIKSVAITAICLFLVICINVGNLLILRANERVSELAIRSAMGAKRLSLISHVLLESFLVCFCGAMLGISFAGWVLNFLQGFLLSQSLDGRTLPFWWNFGFTQEVFYLSTILMLTLWLSSGIFAAWRASKDGISTVLAKNSQMGGGTSSGRLTQSLVGIQIVLSFFLLVLSGVYVFGFQGVLPSSVVSNPDNYLTATFDLDSARYRIPNQRRQYRSELVQELSQLNEFSEISIATALPGGGSEYSRAAVGDAGEMAEDAPLMAVNWIDSQYFDAISFELFGGRNFDTGDLPNGDPVAIVSESFAGRMLMASDSLLGKQIRLKDFSGIGEDFVTIIGVAPLASYDNSALNISQAPIIYRPIAQQNTASALKLIVKLNLATETPLIELENLVRESAALIDRDVPFYTFELMSTPIVLNVLFIRTLMIMFAAAAVGSLLLAVISIYGLISRTVHARTSEIGIRRAIGSPDSAIRGMFLKQALLYVIVAVIVGGGSAVLVINVLGSSLSSALNFVQILTIVFPSVTAAISLLVFYASYVPVRGVVAMEPGEALHYE</sequence>
<evidence type="ECO:0000259" key="8">
    <source>
        <dbReference type="Pfam" id="PF02687"/>
    </source>
</evidence>
<dbReference type="GO" id="GO:0005886">
    <property type="term" value="C:plasma membrane"/>
    <property type="evidence" value="ECO:0007669"/>
    <property type="project" value="UniProtKB-SubCell"/>
</dbReference>
<comment type="subcellular location">
    <subcellularLocation>
        <location evidence="1">Cell membrane</location>
        <topology evidence="1">Multi-pass membrane protein</topology>
    </subcellularLocation>
</comment>
<evidence type="ECO:0000256" key="7">
    <source>
        <dbReference type="SAM" id="Phobius"/>
    </source>
</evidence>
<feature type="domain" description="ABC3 transporter permease C-terminal" evidence="8">
    <location>
        <begin position="277"/>
        <end position="398"/>
    </location>
</feature>
<feature type="domain" description="MacB-like periplasmic core" evidence="9">
    <location>
        <begin position="21"/>
        <end position="231"/>
    </location>
</feature>
<evidence type="ECO:0000256" key="5">
    <source>
        <dbReference type="ARBA" id="ARBA00023136"/>
    </source>
</evidence>
<feature type="transmembrane region" description="Helical" evidence="7">
    <location>
        <begin position="373"/>
        <end position="394"/>
    </location>
</feature>
<dbReference type="EMBL" id="NVUL01000059">
    <property type="protein sequence ID" value="PCI76285.1"/>
    <property type="molecule type" value="Genomic_DNA"/>
</dbReference>
<keyword evidence="2" id="KW-1003">Cell membrane</keyword>
<evidence type="ECO:0000313" key="10">
    <source>
        <dbReference type="EMBL" id="PCI76285.1"/>
    </source>
</evidence>
<dbReference type="InterPro" id="IPR025857">
    <property type="entry name" value="MacB_PCD"/>
</dbReference>
<dbReference type="InterPro" id="IPR003838">
    <property type="entry name" value="ABC3_permease_C"/>
</dbReference>
<feature type="transmembrane region" description="Helical" evidence="7">
    <location>
        <begin position="781"/>
        <end position="802"/>
    </location>
</feature>
<dbReference type="InterPro" id="IPR050250">
    <property type="entry name" value="Macrolide_Exporter_MacB"/>
</dbReference>
<keyword evidence="4 7" id="KW-1133">Transmembrane helix</keyword>
<dbReference type="Pfam" id="PF02687">
    <property type="entry name" value="FtsX"/>
    <property type="match status" value="2"/>
</dbReference>